<dbReference type="InterPro" id="IPR041489">
    <property type="entry name" value="PDZ_6"/>
</dbReference>
<evidence type="ECO:0000313" key="2">
    <source>
        <dbReference type="EMBL" id="ELU16311.1"/>
    </source>
</evidence>
<dbReference type="InterPro" id="IPR036034">
    <property type="entry name" value="PDZ_sf"/>
</dbReference>
<reference evidence="3" key="3">
    <citation type="submission" date="2015-06" db="UniProtKB">
        <authorList>
            <consortium name="EnsemblMetazoa"/>
        </authorList>
    </citation>
    <scope>IDENTIFICATION</scope>
</reference>
<evidence type="ECO:0000313" key="4">
    <source>
        <dbReference type="Proteomes" id="UP000014760"/>
    </source>
</evidence>
<dbReference type="AlphaFoldDB" id="R7VJ23"/>
<feature type="non-terminal residue" evidence="2">
    <location>
        <position position="220"/>
    </location>
</feature>
<dbReference type="PROSITE" id="PS50106">
    <property type="entry name" value="PDZ"/>
    <property type="match status" value="1"/>
</dbReference>
<name>R7VJ23_CAPTE</name>
<dbReference type="Pfam" id="PF17820">
    <property type="entry name" value="PDZ_6"/>
    <property type="match status" value="1"/>
</dbReference>
<dbReference type="SMART" id="SM00228">
    <property type="entry name" value="PDZ"/>
    <property type="match status" value="1"/>
</dbReference>
<dbReference type="EMBL" id="AMQN01004311">
    <property type="status" value="NOT_ANNOTATED_CDS"/>
    <property type="molecule type" value="Genomic_DNA"/>
</dbReference>
<dbReference type="SUPFAM" id="SSF50156">
    <property type="entry name" value="PDZ domain-like"/>
    <property type="match status" value="1"/>
</dbReference>
<feature type="domain" description="PDZ" evidence="1">
    <location>
        <begin position="23"/>
        <end position="72"/>
    </location>
</feature>
<dbReference type="Gene3D" id="2.30.42.10">
    <property type="match status" value="1"/>
</dbReference>
<dbReference type="HOGENOM" id="CLU_1258860_0_0_1"/>
<dbReference type="EnsemblMetazoa" id="CapteT170318">
    <property type="protein sequence ID" value="CapteP170318"/>
    <property type="gene ID" value="CapteG170318"/>
</dbReference>
<sequence>MIDLEGYVILVVGTSDGNIRLFGSPADRADLEVGDEILEVNGQALEGCTHAEIISHIHKCIRSKTIRLRVKRTSSDPSSDRAPVLPADIQDAYVIAVEEQARRRLEQLSALHKVHPVDIAQLQDVGNNNCVPHEPPAKEEVDEEVVGHAEQVPGQECVYRADLSSVLSMETSVINGYSTDLMMREYSSQENMYEPVTAGDPGPHREMAIDVPEGFHPVKK</sequence>
<dbReference type="InterPro" id="IPR001478">
    <property type="entry name" value="PDZ"/>
</dbReference>
<reference evidence="2 4" key="2">
    <citation type="journal article" date="2013" name="Nature">
        <title>Insights into bilaterian evolution from three spiralian genomes.</title>
        <authorList>
            <person name="Simakov O."/>
            <person name="Marletaz F."/>
            <person name="Cho S.J."/>
            <person name="Edsinger-Gonzales E."/>
            <person name="Havlak P."/>
            <person name="Hellsten U."/>
            <person name="Kuo D.H."/>
            <person name="Larsson T."/>
            <person name="Lv J."/>
            <person name="Arendt D."/>
            <person name="Savage R."/>
            <person name="Osoegawa K."/>
            <person name="de Jong P."/>
            <person name="Grimwood J."/>
            <person name="Chapman J.A."/>
            <person name="Shapiro H."/>
            <person name="Aerts A."/>
            <person name="Otillar R.P."/>
            <person name="Terry A.Y."/>
            <person name="Boore J.L."/>
            <person name="Grigoriev I.V."/>
            <person name="Lindberg D.R."/>
            <person name="Seaver E.C."/>
            <person name="Weisblat D.A."/>
            <person name="Putnam N.H."/>
            <person name="Rokhsar D.S."/>
        </authorList>
    </citation>
    <scope>NUCLEOTIDE SEQUENCE</scope>
    <source>
        <strain evidence="2 4">I ESC-2004</strain>
    </source>
</reference>
<organism evidence="2">
    <name type="scientific">Capitella teleta</name>
    <name type="common">Polychaete worm</name>
    <dbReference type="NCBI Taxonomy" id="283909"/>
    <lineage>
        <taxon>Eukaryota</taxon>
        <taxon>Metazoa</taxon>
        <taxon>Spiralia</taxon>
        <taxon>Lophotrochozoa</taxon>
        <taxon>Annelida</taxon>
        <taxon>Polychaeta</taxon>
        <taxon>Sedentaria</taxon>
        <taxon>Scolecida</taxon>
        <taxon>Capitellidae</taxon>
        <taxon>Capitella</taxon>
    </lineage>
</organism>
<gene>
    <name evidence="2" type="ORF">CAPTEDRAFT_170318</name>
</gene>
<dbReference type="STRING" id="283909.R7VJ23"/>
<reference evidence="4" key="1">
    <citation type="submission" date="2012-12" db="EMBL/GenBank/DDBJ databases">
        <authorList>
            <person name="Hellsten U."/>
            <person name="Grimwood J."/>
            <person name="Chapman J.A."/>
            <person name="Shapiro H."/>
            <person name="Aerts A."/>
            <person name="Otillar R.P."/>
            <person name="Terry A.Y."/>
            <person name="Boore J.L."/>
            <person name="Simakov O."/>
            <person name="Marletaz F."/>
            <person name="Cho S.-J."/>
            <person name="Edsinger-Gonzales E."/>
            <person name="Havlak P."/>
            <person name="Kuo D.-H."/>
            <person name="Larsson T."/>
            <person name="Lv J."/>
            <person name="Arendt D."/>
            <person name="Savage R."/>
            <person name="Osoegawa K."/>
            <person name="de Jong P."/>
            <person name="Lindberg D.R."/>
            <person name="Seaver E.C."/>
            <person name="Weisblat D.A."/>
            <person name="Putnam N.H."/>
            <person name="Grigoriev I.V."/>
            <person name="Rokhsar D.S."/>
        </authorList>
    </citation>
    <scope>NUCLEOTIDE SEQUENCE</scope>
    <source>
        <strain evidence="4">I ESC-2004</strain>
    </source>
</reference>
<keyword evidence="4" id="KW-1185">Reference proteome</keyword>
<evidence type="ECO:0000313" key="3">
    <source>
        <dbReference type="EnsemblMetazoa" id="CapteP170318"/>
    </source>
</evidence>
<dbReference type="Proteomes" id="UP000014760">
    <property type="component" value="Unassembled WGS sequence"/>
</dbReference>
<accession>R7VJ23</accession>
<dbReference type="OrthoDB" id="445896at2759"/>
<dbReference type="EMBL" id="KB293181">
    <property type="protein sequence ID" value="ELU16311.1"/>
    <property type="molecule type" value="Genomic_DNA"/>
</dbReference>
<dbReference type="CDD" id="cd00136">
    <property type="entry name" value="PDZ_canonical"/>
    <property type="match status" value="1"/>
</dbReference>
<proteinExistence type="predicted"/>
<evidence type="ECO:0000259" key="1">
    <source>
        <dbReference type="PROSITE" id="PS50106"/>
    </source>
</evidence>
<protein>
    <recommendedName>
        <fullName evidence="1">PDZ domain-containing protein</fullName>
    </recommendedName>
</protein>